<sequence>MSELSEHVVELSQSELLDFCGKNDEKLRELEAQFDVRIVPRGNTIKIMGEPEKVGQACQLVEHLLSFSRSKNGLSKHQVRYAIRSIKEERKENLREIFSDRVTLPLKKRGVSPMTAGQKRYLDAIRTCDIVFGIGPAGTGKTYLAMAMAVHHLIEKMVRRIILVRPAVEAGEKLGFLPGDIAAKFDPFVRPLYDALFDMVEPERARELMENGTVEIAPLAFMRGRTLNSAFVILDEGQNTSIEQMKMFLTRLGNDSKAVITGDITQIDLPAGKESGLVHAQRILSSIEGIAFVYFDETDVVRHELIQKIIRAYDAADRGGVQPELPLDGVGTERINANGGFANGSKPIRDTGPKVSSE</sequence>
<feature type="domain" description="PhoH-like protein" evidence="8">
    <location>
        <begin position="111"/>
        <end position="314"/>
    </location>
</feature>
<evidence type="ECO:0000256" key="5">
    <source>
        <dbReference type="ARBA" id="ARBA00022840"/>
    </source>
</evidence>
<proteinExistence type="inferred from homology"/>
<organism evidence="9 10">
    <name type="scientific">Sumerlaea chitinivorans</name>
    <dbReference type="NCBI Taxonomy" id="2250252"/>
    <lineage>
        <taxon>Bacteria</taxon>
        <taxon>Candidatus Sumerlaeota</taxon>
        <taxon>Candidatus Sumerlaeia</taxon>
        <taxon>Candidatus Sumerlaeales</taxon>
        <taxon>Candidatus Sumerlaeaceae</taxon>
        <taxon>Candidatus Sumerlaea</taxon>
    </lineage>
</organism>
<dbReference type="FunFam" id="3.40.50.300:FF:000013">
    <property type="entry name" value="PhoH family ATPase"/>
    <property type="match status" value="1"/>
</dbReference>
<evidence type="ECO:0000256" key="1">
    <source>
        <dbReference type="ARBA" id="ARBA00004496"/>
    </source>
</evidence>
<keyword evidence="5" id="KW-0067">ATP-binding</keyword>
<keyword evidence="3" id="KW-0963">Cytoplasm</keyword>
<dbReference type="InterPro" id="IPR027417">
    <property type="entry name" value="P-loop_NTPase"/>
</dbReference>
<evidence type="ECO:0000313" key="9">
    <source>
        <dbReference type="EMBL" id="AXA37597.1"/>
    </source>
</evidence>
<reference evidence="9 10" key="1">
    <citation type="submission" date="2018-05" db="EMBL/GenBank/DDBJ databases">
        <title>A metagenomic window into the 2 km-deep terrestrial subsurface aquifer revealed taxonomically and functionally diverse microbial community comprising novel uncultured bacterial lineages.</title>
        <authorList>
            <person name="Kadnikov V.V."/>
            <person name="Mardanov A.V."/>
            <person name="Beletsky A.V."/>
            <person name="Banks D."/>
            <person name="Pimenov N.V."/>
            <person name="Frank Y.A."/>
            <person name="Karnachuk O.V."/>
            <person name="Ravin N.V."/>
        </authorList>
    </citation>
    <scope>NUCLEOTIDE SEQUENCE [LARGE SCALE GENOMIC DNA]</scope>
    <source>
        <strain evidence="9">BY</strain>
    </source>
</reference>
<evidence type="ECO:0000256" key="7">
    <source>
        <dbReference type="SAM" id="MobiDB-lite"/>
    </source>
</evidence>
<accession>A0A2Z4Y8M4</accession>
<dbReference type="EMBL" id="CP030759">
    <property type="protein sequence ID" value="AXA37597.1"/>
    <property type="molecule type" value="Genomic_DNA"/>
</dbReference>
<dbReference type="Gene3D" id="3.40.50.300">
    <property type="entry name" value="P-loop containing nucleotide triphosphate hydrolases"/>
    <property type="match status" value="1"/>
</dbReference>
<comment type="subcellular location">
    <subcellularLocation>
        <location evidence="1">Cytoplasm</location>
    </subcellularLocation>
</comment>
<feature type="region of interest" description="Disordered" evidence="7">
    <location>
        <begin position="336"/>
        <end position="358"/>
    </location>
</feature>
<dbReference type="InterPro" id="IPR051451">
    <property type="entry name" value="PhoH2-like"/>
</dbReference>
<gene>
    <name evidence="9" type="ORF">BRCON_2855</name>
</gene>
<dbReference type="PANTHER" id="PTHR30473:SF1">
    <property type="entry name" value="PHOH-LIKE PROTEIN"/>
    <property type="match status" value="1"/>
</dbReference>
<evidence type="ECO:0000256" key="4">
    <source>
        <dbReference type="ARBA" id="ARBA00022741"/>
    </source>
</evidence>
<evidence type="ECO:0000256" key="2">
    <source>
        <dbReference type="ARBA" id="ARBA00010393"/>
    </source>
</evidence>
<dbReference type="SUPFAM" id="SSF54791">
    <property type="entry name" value="Eukaryotic type KH-domain (KH-domain type I)"/>
    <property type="match status" value="1"/>
</dbReference>
<protein>
    <recommendedName>
        <fullName evidence="6">PhoH-like protein</fullName>
    </recommendedName>
</protein>
<dbReference type="GO" id="GO:0003723">
    <property type="term" value="F:RNA binding"/>
    <property type="evidence" value="ECO:0007669"/>
    <property type="project" value="InterPro"/>
</dbReference>
<evidence type="ECO:0000256" key="6">
    <source>
        <dbReference type="ARBA" id="ARBA00039970"/>
    </source>
</evidence>
<dbReference type="GO" id="GO:0005829">
    <property type="term" value="C:cytosol"/>
    <property type="evidence" value="ECO:0007669"/>
    <property type="project" value="TreeGrafter"/>
</dbReference>
<name>A0A2Z4Y8M4_SUMC1</name>
<dbReference type="PANTHER" id="PTHR30473">
    <property type="entry name" value="PROTEIN PHOH"/>
    <property type="match status" value="1"/>
</dbReference>
<dbReference type="InterPro" id="IPR036612">
    <property type="entry name" value="KH_dom_type_1_sf"/>
</dbReference>
<feature type="compositionally biased region" description="Basic and acidic residues" evidence="7">
    <location>
        <begin position="347"/>
        <end position="358"/>
    </location>
</feature>
<comment type="similarity">
    <text evidence="2">Belongs to the PhoH family.</text>
</comment>
<dbReference type="GO" id="GO:0005524">
    <property type="term" value="F:ATP binding"/>
    <property type="evidence" value="ECO:0007669"/>
    <property type="project" value="UniProtKB-KW"/>
</dbReference>
<dbReference type="InterPro" id="IPR003714">
    <property type="entry name" value="PhoH"/>
</dbReference>
<keyword evidence="4" id="KW-0547">Nucleotide-binding</keyword>
<evidence type="ECO:0000313" key="10">
    <source>
        <dbReference type="Proteomes" id="UP000262583"/>
    </source>
</evidence>
<dbReference type="SUPFAM" id="SSF52540">
    <property type="entry name" value="P-loop containing nucleoside triphosphate hydrolases"/>
    <property type="match status" value="1"/>
</dbReference>
<dbReference type="AlphaFoldDB" id="A0A2Z4Y8M4"/>
<evidence type="ECO:0000256" key="3">
    <source>
        <dbReference type="ARBA" id="ARBA00022490"/>
    </source>
</evidence>
<dbReference type="KEGG" id="schv:BRCON_2855"/>
<dbReference type="Proteomes" id="UP000262583">
    <property type="component" value="Chromosome"/>
</dbReference>
<evidence type="ECO:0000259" key="8">
    <source>
        <dbReference type="Pfam" id="PF02562"/>
    </source>
</evidence>
<dbReference type="Pfam" id="PF02562">
    <property type="entry name" value="PhoH"/>
    <property type="match status" value="1"/>
</dbReference>